<dbReference type="PANTHER" id="PTHR23025:SF4">
    <property type="entry name" value="ALPHA_BETA HYDROLASE FOLD-3 DOMAIN-CONTAINING PROTEIN"/>
    <property type="match status" value="1"/>
</dbReference>
<dbReference type="GO" id="GO:0005829">
    <property type="term" value="C:cytosol"/>
    <property type="evidence" value="ECO:0007669"/>
    <property type="project" value="TreeGrafter"/>
</dbReference>
<dbReference type="Pfam" id="PF07859">
    <property type="entry name" value="Abhydrolase_3"/>
    <property type="match status" value="1"/>
</dbReference>
<dbReference type="InterPro" id="IPR029058">
    <property type="entry name" value="AB_hydrolase_fold"/>
</dbReference>
<name>A0A5B8C1T1_9MICO</name>
<reference evidence="2 3" key="1">
    <citation type="submission" date="2019-05" db="EMBL/GenBank/DDBJ databases">
        <title>Georgenia *** sp. nov., and Georgenia *** sp. nov., isolated from the intestinal contents of plateau pika (Ochotona curzoniae) in the Qinghai-Tibet plateau of China.</title>
        <authorList>
            <person name="Tian Z."/>
        </authorList>
    </citation>
    <scope>NUCLEOTIDE SEQUENCE [LARGE SCALE GENOMIC DNA]</scope>
    <source>
        <strain evidence="2 3">Z443</strain>
    </source>
</reference>
<dbReference type="EMBL" id="CP040915">
    <property type="protein sequence ID" value="QDC24553.1"/>
    <property type="molecule type" value="Genomic_DNA"/>
</dbReference>
<accession>A0A5B8C1T1</accession>
<sequence length="324" mass="34849">MSTDVLPLLTEPMREVLRIQSRQNVGSTRETTPAEQRRQYAAERAYWNEGGPTMAETVDDLVAGPHGPLTVRWHRPEGAVRSVIVFIHGGGFVVGGLDTHDRIMRALAADSGAVVVGVDYSLSPEAKFPQAVHECAAAARHVAERAHEHGVAEGAISLAGDSGGASLALAATLLLRDQGGPEVESLLLYYGMYGLVDSRSRRRLGNEWDGLTPSDLEFYLKAYTSGSQDLADPYLDCLGADLSFGLPPTYLLAATLDPLLDDTLALMDALEEYGVPHQLRLVDGVLHGFLHYSRLLPEAVEALAEGAAFHRSVVAGRQPATAHH</sequence>
<dbReference type="OrthoDB" id="9803828at2"/>
<evidence type="ECO:0000259" key="1">
    <source>
        <dbReference type="Pfam" id="PF07859"/>
    </source>
</evidence>
<dbReference type="GO" id="GO:0019433">
    <property type="term" value="P:triglyceride catabolic process"/>
    <property type="evidence" value="ECO:0007669"/>
    <property type="project" value="TreeGrafter"/>
</dbReference>
<dbReference type="KEGG" id="gyu:FE374_07880"/>
<feature type="domain" description="Alpha/beta hydrolase fold-3" evidence="1">
    <location>
        <begin position="84"/>
        <end position="290"/>
    </location>
</feature>
<dbReference type="Proteomes" id="UP000314616">
    <property type="component" value="Chromosome"/>
</dbReference>
<dbReference type="Gene3D" id="3.40.50.1820">
    <property type="entry name" value="alpha/beta hydrolase"/>
    <property type="match status" value="1"/>
</dbReference>
<proteinExistence type="predicted"/>
<dbReference type="GO" id="GO:0004771">
    <property type="term" value="F:sterol ester esterase activity"/>
    <property type="evidence" value="ECO:0007669"/>
    <property type="project" value="TreeGrafter"/>
</dbReference>
<dbReference type="GO" id="GO:0004806">
    <property type="term" value="F:triacylglycerol lipase activity"/>
    <property type="evidence" value="ECO:0007669"/>
    <property type="project" value="TreeGrafter"/>
</dbReference>
<dbReference type="RefSeq" id="WP_139928008.1">
    <property type="nucleotide sequence ID" value="NZ_CP040915.1"/>
</dbReference>
<gene>
    <name evidence="2" type="ORF">FE374_07880</name>
</gene>
<dbReference type="SUPFAM" id="SSF53474">
    <property type="entry name" value="alpha/beta-Hydrolases"/>
    <property type="match status" value="1"/>
</dbReference>
<protein>
    <submittedName>
        <fullName evidence="2">Acetyl esterase</fullName>
    </submittedName>
</protein>
<dbReference type="InterPro" id="IPR013094">
    <property type="entry name" value="AB_hydrolase_3"/>
</dbReference>
<evidence type="ECO:0000313" key="2">
    <source>
        <dbReference type="EMBL" id="QDC24553.1"/>
    </source>
</evidence>
<organism evidence="2 3">
    <name type="scientific">Georgenia yuyongxinii</name>
    <dbReference type="NCBI Taxonomy" id="2589797"/>
    <lineage>
        <taxon>Bacteria</taxon>
        <taxon>Bacillati</taxon>
        <taxon>Actinomycetota</taxon>
        <taxon>Actinomycetes</taxon>
        <taxon>Micrococcales</taxon>
        <taxon>Bogoriellaceae</taxon>
        <taxon>Georgenia</taxon>
    </lineage>
</organism>
<evidence type="ECO:0000313" key="3">
    <source>
        <dbReference type="Proteomes" id="UP000314616"/>
    </source>
</evidence>
<dbReference type="AlphaFoldDB" id="A0A5B8C1T1"/>
<dbReference type="PANTHER" id="PTHR23025">
    <property type="entry name" value="TRIACYLGLYCEROL LIPASE"/>
    <property type="match status" value="1"/>
</dbReference>